<keyword evidence="2" id="KW-1185">Reference proteome</keyword>
<sequence>MLFWTVIAIVTSHEVIPQHSLLFQQLKEPYLSTLRTAILKAPLPHQTIQALTYLIVWPLPAEKQSHDATWLYCGVAINAALYMGLHHSKPTQSFRSIGMHVGVPPSVNGTTELATIESFVRNYPIPSEFAYQVMVHHILARFTKVVLENSQEVVGHSLVKLIDSELDSLKTRYPTPYTTRVETAVLIAKLHLYTMTIIRIQMDLTTREILLKSGFSTALRIVYILDQGGLAYRPTEYQHLTSESLQRTVPKNYYRALVLATIFLLRFFALNIHALPEEQEIARNHVAMAQRYLKAGSMSKGDERSRAASLLEMLSRQKPVDVDHTKLRIDDRMGASLVYDAITTGHELRNLNPEVEEESPSGHNMPAPPIPPAEDMAQVDLDGVANMNMFGDQLDFSLPDDLWGDSVWGMFGGFAPNGPGMYQ</sequence>
<dbReference type="CDD" id="cd12148">
    <property type="entry name" value="fungal_TF_MHR"/>
    <property type="match status" value="1"/>
</dbReference>
<evidence type="ECO:0008006" key="3">
    <source>
        <dbReference type="Google" id="ProtNLM"/>
    </source>
</evidence>
<evidence type="ECO:0000313" key="2">
    <source>
        <dbReference type="Proteomes" id="UP000800035"/>
    </source>
</evidence>
<accession>A0A6A5TLW5</accession>
<proteinExistence type="predicted"/>
<name>A0A6A5TLW5_9PLEO</name>
<evidence type="ECO:0000313" key="1">
    <source>
        <dbReference type="EMBL" id="KAF1953184.1"/>
    </source>
</evidence>
<protein>
    <recommendedName>
        <fullName evidence="3">Transcription factor domain-containing protein</fullName>
    </recommendedName>
</protein>
<dbReference type="EMBL" id="ML977005">
    <property type="protein sequence ID" value="KAF1953184.1"/>
    <property type="molecule type" value="Genomic_DNA"/>
</dbReference>
<reference evidence="1" key="1">
    <citation type="journal article" date="2020" name="Stud. Mycol.">
        <title>101 Dothideomycetes genomes: a test case for predicting lifestyles and emergence of pathogens.</title>
        <authorList>
            <person name="Haridas S."/>
            <person name="Albert R."/>
            <person name="Binder M."/>
            <person name="Bloem J."/>
            <person name="Labutti K."/>
            <person name="Salamov A."/>
            <person name="Andreopoulos B."/>
            <person name="Baker S."/>
            <person name="Barry K."/>
            <person name="Bills G."/>
            <person name="Bluhm B."/>
            <person name="Cannon C."/>
            <person name="Castanera R."/>
            <person name="Culley D."/>
            <person name="Daum C."/>
            <person name="Ezra D."/>
            <person name="Gonzalez J."/>
            <person name="Henrissat B."/>
            <person name="Kuo A."/>
            <person name="Liang C."/>
            <person name="Lipzen A."/>
            <person name="Lutzoni F."/>
            <person name="Magnuson J."/>
            <person name="Mondo S."/>
            <person name="Nolan M."/>
            <person name="Ohm R."/>
            <person name="Pangilinan J."/>
            <person name="Park H.-J."/>
            <person name="Ramirez L."/>
            <person name="Alfaro M."/>
            <person name="Sun H."/>
            <person name="Tritt A."/>
            <person name="Yoshinaga Y."/>
            <person name="Zwiers L.-H."/>
            <person name="Turgeon B."/>
            <person name="Goodwin S."/>
            <person name="Spatafora J."/>
            <person name="Crous P."/>
            <person name="Grigoriev I."/>
        </authorList>
    </citation>
    <scope>NUCLEOTIDE SEQUENCE</scope>
    <source>
        <strain evidence="1">CBS 675.92</strain>
    </source>
</reference>
<dbReference type="Proteomes" id="UP000800035">
    <property type="component" value="Unassembled WGS sequence"/>
</dbReference>
<organism evidence="1 2">
    <name type="scientific">Byssothecium circinans</name>
    <dbReference type="NCBI Taxonomy" id="147558"/>
    <lineage>
        <taxon>Eukaryota</taxon>
        <taxon>Fungi</taxon>
        <taxon>Dikarya</taxon>
        <taxon>Ascomycota</taxon>
        <taxon>Pezizomycotina</taxon>
        <taxon>Dothideomycetes</taxon>
        <taxon>Pleosporomycetidae</taxon>
        <taxon>Pleosporales</taxon>
        <taxon>Massarineae</taxon>
        <taxon>Massarinaceae</taxon>
        <taxon>Byssothecium</taxon>
    </lineage>
</organism>
<gene>
    <name evidence="1" type="ORF">CC80DRAFT_420876</name>
</gene>
<dbReference type="OrthoDB" id="3163292at2759"/>
<dbReference type="AlphaFoldDB" id="A0A6A5TLW5"/>